<dbReference type="CDD" id="cd00085">
    <property type="entry name" value="HNHc"/>
    <property type="match status" value="1"/>
</dbReference>
<dbReference type="OrthoDB" id="9802901at2"/>
<dbReference type="Gene3D" id="1.10.30.50">
    <property type="match status" value="1"/>
</dbReference>
<evidence type="ECO:0000259" key="1">
    <source>
        <dbReference type="Pfam" id="PF01844"/>
    </source>
</evidence>
<dbReference type="Pfam" id="PF01844">
    <property type="entry name" value="HNH"/>
    <property type="match status" value="1"/>
</dbReference>
<dbReference type="eggNOG" id="COG1403">
    <property type="taxonomic scope" value="Bacteria"/>
</dbReference>
<accession>W9VUT6</accession>
<reference evidence="2 3" key="1">
    <citation type="submission" date="2012-11" db="EMBL/GenBank/DDBJ databases">
        <title>Genome assembly of Thiorhodococcus sp. AK35.</title>
        <authorList>
            <person name="Nupur N."/>
            <person name="Khatri I."/>
            <person name="Subramanian S."/>
            <person name="Pinnaka A."/>
        </authorList>
    </citation>
    <scope>NUCLEOTIDE SEQUENCE [LARGE SCALE GENOMIC DNA]</scope>
    <source>
        <strain evidence="2 3">AK35</strain>
    </source>
</reference>
<dbReference type="GO" id="GO:0003676">
    <property type="term" value="F:nucleic acid binding"/>
    <property type="evidence" value="ECO:0007669"/>
    <property type="project" value="InterPro"/>
</dbReference>
<dbReference type="InterPro" id="IPR002711">
    <property type="entry name" value="HNH"/>
</dbReference>
<dbReference type="STRING" id="1249627.D779_2964"/>
<dbReference type="EMBL" id="AONC01000046">
    <property type="protein sequence ID" value="EXJ14150.1"/>
    <property type="molecule type" value="Genomic_DNA"/>
</dbReference>
<gene>
    <name evidence="2" type="ORF">D779_2964</name>
</gene>
<feature type="domain" description="HNH" evidence="1">
    <location>
        <begin position="50"/>
        <end position="83"/>
    </location>
</feature>
<name>W9VUT6_9GAMM</name>
<dbReference type="GO" id="GO:0008270">
    <property type="term" value="F:zinc ion binding"/>
    <property type="evidence" value="ECO:0007669"/>
    <property type="project" value="InterPro"/>
</dbReference>
<keyword evidence="3" id="KW-1185">Reference proteome</keyword>
<dbReference type="RefSeq" id="WP_043755669.1">
    <property type="nucleotide sequence ID" value="NZ_AONC01000046.1"/>
</dbReference>
<dbReference type="GO" id="GO:0004519">
    <property type="term" value="F:endonuclease activity"/>
    <property type="evidence" value="ECO:0007669"/>
    <property type="project" value="InterPro"/>
</dbReference>
<dbReference type="AlphaFoldDB" id="W9VUT6"/>
<dbReference type="InterPro" id="IPR003615">
    <property type="entry name" value="HNH_nuc"/>
</dbReference>
<comment type="caution">
    <text evidence="2">The sequence shown here is derived from an EMBL/GenBank/DDBJ whole genome shotgun (WGS) entry which is preliminary data.</text>
</comment>
<sequence>MPRNLSKPRARSFKLQSGRCFYCGAPIWLENPEAFAKRHGLSKGLVLLLKCTGEHLLPRSDGGDASQSNIVAACRYCNATRHKAKHPLDPTAYKRHVGKRLRQGKWHPPAVRRLLSAG</sequence>
<dbReference type="Proteomes" id="UP000019460">
    <property type="component" value="Unassembled WGS sequence"/>
</dbReference>
<evidence type="ECO:0000313" key="3">
    <source>
        <dbReference type="Proteomes" id="UP000019460"/>
    </source>
</evidence>
<organism evidence="2 3">
    <name type="scientific">Imhoffiella purpurea</name>
    <dbReference type="NCBI Taxonomy" id="1249627"/>
    <lineage>
        <taxon>Bacteria</taxon>
        <taxon>Pseudomonadati</taxon>
        <taxon>Pseudomonadota</taxon>
        <taxon>Gammaproteobacteria</taxon>
        <taxon>Chromatiales</taxon>
        <taxon>Chromatiaceae</taxon>
        <taxon>Imhoffiella</taxon>
    </lineage>
</organism>
<evidence type="ECO:0000313" key="2">
    <source>
        <dbReference type="EMBL" id="EXJ14150.1"/>
    </source>
</evidence>
<protein>
    <recommendedName>
        <fullName evidence="1">HNH domain-containing protein</fullName>
    </recommendedName>
</protein>
<proteinExistence type="predicted"/>